<dbReference type="Proteomes" id="UP000244090">
    <property type="component" value="Unassembled WGS sequence"/>
</dbReference>
<reference evidence="2 3" key="1">
    <citation type="submission" date="2018-04" db="EMBL/GenBank/DDBJ databases">
        <title>Genomic Encyclopedia of Archaeal and Bacterial Type Strains, Phase II (KMG-II): from individual species to whole genera.</title>
        <authorList>
            <person name="Goeker M."/>
        </authorList>
    </citation>
    <scope>NUCLEOTIDE SEQUENCE [LARGE SCALE GENOMIC DNA]</scope>
    <source>
        <strain evidence="2 3">DSM 25731</strain>
    </source>
</reference>
<evidence type="ECO:0000313" key="2">
    <source>
        <dbReference type="EMBL" id="PTX62041.1"/>
    </source>
</evidence>
<evidence type="ECO:0000256" key="1">
    <source>
        <dbReference type="SAM" id="SignalP"/>
    </source>
</evidence>
<protein>
    <submittedName>
        <fullName evidence="2">Outer membrane protein with beta-barrel domain</fullName>
    </submittedName>
</protein>
<dbReference type="AlphaFoldDB" id="A0A2T6C140"/>
<organism evidence="2 3">
    <name type="scientific">Kordia periserrulae</name>
    <dbReference type="NCBI Taxonomy" id="701523"/>
    <lineage>
        <taxon>Bacteria</taxon>
        <taxon>Pseudomonadati</taxon>
        <taxon>Bacteroidota</taxon>
        <taxon>Flavobacteriia</taxon>
        <taxon>Flavobacteriales</taxon>
        <taxon>Flavobacteriaceae</taxon>
        <taxon>Kordia</taxon>
    </lineage>
</organism>
<sequence>MKNYTSVLLLFFLMTSASLLAQINFEKGYFITENGQKTECYIKNEDWINTPSKFEYKLTQNGETKILRIPNLKTVVIENAFKFEKHTVPFDNSDRDVSNLKFDRTPDYEDTTLLLNVLLEGKVDLYAYRDQDKKAFYFKKENGTLEPLIYNVYTNENRDILYNKRYQQQLLTEFPCTGITERKVIRVDYKKGDLLSFFKDYSECKGETAVQFSKPKKGTFHIKVFAGAYNTSATTDLGISAFFAKGVDTEATWSPTFGAEFEYIFPFNKNKWSAFIAANYSSYEGEGEFLDLSVRRNFKLEYSAIQIPIGARHYMFLNDTSKLFLSGAVVFDILLDAKGSGNVTIEKDDFGANAGLALGLGYSYDKYSIEARYLPGRNLLDNGSLSRSELKQFSITIGYTIF</sequence>
<dbReference type="RefSeq" id="WP_108114270.1">
    <property type="nucleotide sequence ID" value="NZ_QBKT01000003.1"/>
</dbReference>
<name>A0A2T6C140_9FLAO</name>
<feature type="chain" id="PRO_5015482540" evidence="1">
    <location>
        <begin position="22"/>
        <end position="402"/>
    </location>
</feature>
<feature type="signal peptide" evidence="1">
    <location>
        <begin position="1"/>
        <end position="21"/>
    </location>
</feature>
<comment type="caution">
    <text evidence="2">The sequence shown here is derived from an EMBL/GenBank/DDBJ whole genome shotgun (WGS) entry which is preliminary data.</text>
</comment>
<dbReference type="EMBL" id="QBKT01000003">
    <property type="protein sequence ID" value="PTX62041.1"/>
    <property type="molecule type" value="Genomic_DNA"/>
</dbReference>
<keyword evidence="3" id="KW-1185">Reference proteome</keyword>
<accession>A0A2T6C140</accession>
<proteinExistence type="predicted"/>
<evidence type="ECO:0000313" key="3">
    <source>
        <dbReference type="Proteomes" id="UP000244090"/>
    </source>
</evidence>
<keyword evidence="1" id="KW-0732">Signal</keyword>
<gene>
    <name evidence="2" type="ORF">C8N46_103139</name>
</gene>
<dbReference type="OrthoDB" id="921445at2"/>